<reference evidence="3" key="1">
    <citation type="journal article" date="2019" name="Int. J. Syst. Evol. Microbiol.">
        <title>The Global Catalogue of Microorganisms (GCM) 10K type strain sequencing project: providing services to taxonomists for standard genome sequencing and annotation.</title>
        <authorList>
            <consortium name="The Broad Institute Genomics Platform"/>
            <consortium name="The Broad Institute Genome Sequencing Center for Infectious Disease"/>
            <person name="Wu L."/>
            <person name="Ma J."/>
        </authorList>
    </citation>
    <scope>NUCLEOTIDE SEQUENCE [LARGE SCALE GENOMIC DNA]</scope>
    <source>
        <strain evidence="3">CGMCC 1.15772</strain>
    </source>
</reference>
<dbReference type="EMBL" id="JBHTBE010000003">
    <property type="protein sequence ID" value="MFC7269938.1"/>
    <property type="molecule type" value="Genomic_DNA"/>
</dbReference>
<organism evidence="2 3">
    <name type="scientific">Microbacterium fluvii</name>
    <dbReference type="NCBI Taxonomy" id="415215"/>
    <lineage>
        <taxon>Bacteria</taxon>
        <taxon>Bacillati</taxon>
        <taxon>Actinomycetota</taxon>
        <taxon>Actinomycetes</taxon>
        <taxon>Micrococcales</taxon>
        <taxon>Microbacteriaceae</taxon>
        <taxon>Microbacterium</taxon>
    </lineage>
</organism>
<keyword evidence="2" id="KW-0808">Transferase</keyword>
<dbReference type="PROSITE" id="PS51186">
    <property type="entry name" value="GNAT"/>
    <property type="match status" value="1"/>
</dbReference>
<dbReference type="InterPro" id="IPR000182">
    <property type="entry name" value="GNAT_dom"/>
</dbReference>
<keyword evidence="2" id="KW-0012">Acyltransferase</keyword>
<gene>
    <name evidence="2" type="ORF">ACFQRL_13310</name>
</gene>
<evidence type="ECO:0000313" key="2">
    <source>
        <dbReference type="EMBL" id="MFC7269938.1"/>
    </source>
</evidence>
<dbReference type="Proteomes" id="UP001596507">
    <property type="component" value="Unassembled WGS sequence"/>
</dbReference>
<dbReference type="GO" id="GO:0016746">
    <property type="term" value="F:acyltransferase activity"/>
    <property type="evidence" value="ECO:0007669"/>
    <property type="project" value="UniProtKB-KW"/>
</dbReference>
<dbReference type="InterPro" id="IPR016181">
    <property type="entry name" value="Acyl_CoA_acyltransferase"/>
</dbReference>
<proteinExistence type="predicted"/>
<name>A0ABW2HF37_9MICO</name>
<protein>
    <submittedName>
        <fullName evidence="2">GNAT family N-acetyltransferase</fullName>
        <ecNumber evidence="2">2.3.1.-</ecNumber>
    </submittedName>
</protein>
<keyword evidence="3" id="KW-1185">Reference proteome</keyword>
<comment type="caution">
    <text evidence="2">The sequence shown here is derived from an EMBL/GenBank/DDBJ whole genome shotgun (WGS) entry which is preliminary data.</text>
</comment>
<evidence type="ECO:0000259" key="1">
    <source>
        <dbReference type="PROSITE" id="PS51186"/>
    </source>
</evidence>
<dbReference type="RefSeq" id="WP_262874848.1">
    <property type="nucleotide sequence ID" value="NZ_BAABKW010000013.1"/>
</dbReference>
<evidence type="ECO:0000313" key="3">
    <source>
        <dbReference type="Proteomes" id="UP001596507"/>
    </source>
</evidence>
<dbReference type="SUPFAM" id="SSF55729">
    <property type="entry name" value="Acyl-CoA N-acyltransferases (Nat)"/>
    <property type="match status" value="1"/>
</dbReference>
<dbReference type="Gene3D" id="3.40.630.30">
    <property type="match status" value="1"/>
</dbReference>
<feature type="domain" description="N-acetyltransferase" evidence="1">
    <location>
        <begin position="4"/>
        <end position="193"/>
    </location>
</feature>
<dbReference type="CDD" id="cd04301">
    <property type="entry name" value="NAT_SF"/>
    <property type="match status" value="1"/>
</dbReference>
<sequence>MSTITIEPATPSRFDDTELTLTGGGDGGSCQCQWWMLTGAQFDATTRSERVELLREQHEQTLAPGLIAYVDGEAAGWVKVAPRTAQPRLARTRAYAQNSPEPFDDPNVWAVSCFSVRREHRGQGLNAALLEAAVAFAKNHGARYVEGYPIDTDAGEKVSSNDLFHGALSTFEAAGFREVARHKPTRVIVGLDL</sequence>
<dbReference type="EC" id="2.3.1.-" evidence="2"/>
<accession>A0ABW2HF37</accession>
<dbReference type="Pfam" id="PF00583">
    <property type="entry name" value="Acetyltransf_1"/>
    <property type="match status" value="1"/>
</dbReference>